<dbReference type="InterPro" id="IPR019734">
    <property type="entry name" value="TPR_rpt"/>
</dbReference>
<dbReference type="SUPFAM" id="SSF52540">
    <property type="entry name" value="P-loop containing nucleoside triphosphate hydrolases"/>
    <property type="match status" value="1"/>
</dbReference>
<dbReference type="Pfam" id="PF13401">
    <property type="entry name" value="AAA_22"/>
    <property type="match status" value="1"/>
</dbReference>
<dbReference type="OrthoDB" id="5167602at2"/>
<feature type="compositionally biased region" description="Low complexity" evidence="1">
    <location>
        <begin position="12"/>
        <end position="29"/>
    </location>
</feature>
<comment type="caution">
    <text evidence="3">The sequence shown here is derived from an EMBL/GenBank/DDBJ whole genome shotgun (WGS) entry which is preliminary data.</text>
</comment>
<dbReference type="Gene3D" id="3.40.50.300">
    <property type="entry name" value="P-loop containing nucleotide triphosphate hydrolases"/>
    <property type="match status" value="1"/>
</dbReference>
<dbReference type="PANTHER" id="PTHR47691">
    <property type="entry name" value="REGULATOR-RELATED"/>
    <property type="match status" value="1"/>
</dbReference>
<feature type="region of interest" description="Disordered" evidence="1">
    <location>
        <begin position="891"/>
        <end position="928"/>
    </location>
</feature>
<dbReference type="PROSITE" id="PS50837">
    <property type="entry name" value="NACHT"/>
    <property type="match status" value="1"/>
</dbReference>
<feature type="compositionally biased region" description="Low complexity" evidence="1">
    <location>
        <begin position="62"/>
        <end position="72"/>
    </location>
</feature>
<dbReference type="PRINTS" id="PR00364">
    <property type="entry name" value="DISEASERSIST"/>
</dbReference>
<dbReference type="GO" id="GO:0043531">
    <property type="term" value="F:ADP binding"/>
    <property type="evidence" value="ECO:0007669"/>
    <property type="project" value="InterPro"/>
</dbReference>
<dbReference type="Pfam" id="PF13424">
    <property type="entry name" value="TPR_12"/>
    <property type="match status" value="2"/>
</dbReference>
<dbReference type="SUPFAM" id="SSF48452">
    <property type="entry name" value="TPR-like"/>
    <property type="match status" value="1"/>
</dbReference>
<evidence type="ECO:0000313" key="4">
    <source>
        <dbReference type="Proteomes" id="UP000297948"/>
    </source>
</evidence>
<dbReference type="Gene3D" id="1.25.40.10">
    <property type="entry name" value="Tetratricopeptide repeat domain"/>
    <property type="match status" value="1"/>
</dbReference>
<name>A0A4Z0GHJ7_9ACTN</name>
<dbReference type="SMART" id="SM00028">
    <property type="entry name" value="TPR"/>
    <property type="match status" value="4"/>
</dbReference>
<evidence type="ECO:0000259" key="2">
    <source>
        <dbReference type="PROSITE" id="PS50837"/>
    </source>
</evidence>
<dbReference type="SMART" id="SM00382">
    <property type="entry name" value="AAA"/>
    <property type="match status" value="1"/>
</dbReference>
<dbReference type="PANTHER" id="PTHR47691:SF3">
    <property type="entry name" value="HTH-TYPE TRANSCRIPTIONAL REGULATOR RV0890C-RELATED"/>
    <property type="match status" value="1"/>
</dbReference>
<dbReference type="AlphaFoldDB" id="A0A4Z0GHJ7"/>
<feature type="region of interest" description="Disordered" evidence="1">
    <location>
        <begin position="527"/>
        <end position="548"/>
    </location>
</feature>
<feature type="compositionally biased region" description="Low complexity" evidence="1">
    <location>
        <begin position="123"/>
        <end position="142"/>
    </location>
</feature>
<dbReference type="InterPro" id="IPR011990">
    <property type="entry name" value="TPR-like_helical_dom_sf"/>
</dbReference>
<feature type="compositionally biased region" description="Polar residues" evidence="1">
    <location>
        <begin position="904"/>
        <end position="928"/>
    </location>
</feature>
<keyword evidence="4" id="KW-1185">Reference proteome</keyword>
<gene>
    <name evidence="3" type="ORF">E4099_25575</name>
</gene>
<organism evidence="3 4">
    <name type="scientific">Streptomyces palmae</name>
    <dbReference type="NCBI Taxonomy" id="1701085"/>
    <lineage>
        <taxon>Bacteria</taxon>
        <taxon>Bacillati</taxon>
        <taxon>Actinomycetota</taxon>
        <taxon>Actinomycetes</taxon>
        <taxon>Kitasatosporales</taxon>
        <taxon>Streptomycetaceae</taxon>
        <taxon>Streptomyces</taxon>
    </lineage>
</organism>
<accession>A0A4Z0GHJ7</accession>
<dbReference type="InterPro" id="IPR003593">
    <property type="entry name" value="AAA+_ATPase"/>
</dbReference>
<proteinExistence type="predicted"/>
<evidence type="ECO:0000256" key="1">
    <source>
        <dbReference type="SAM" id="MobiDB-lite"/>
    </source>
</evidence>
<dbReference type="InterPro" id="IPR049945">
    <property type="entry name" value="AAA_22"/>
</dbReference>
<feature type="region of interest" description="Disordered" evidence="1">
    <location>
        <begin position="1"/>
        <end position="174"/>
    </location>
</feature>
<dbReference type="InterPro" id="IPR007111">
    <property type="entry name" value="NACHT_NTPase"/>
</dbReference>
<sequence>MASHGRAGAGPGERPAAGDPADGAAEAGSAAGGSAGAVPAEPRAPGDAASSPVSGDGPAPAVGRPEVPGERPVPVDRSASAVGRPEPGDRPGSPAGGPPAGDGPAPAVGRSEVPGERSALGDRSGPVVGPPVSGGRPGAASADSPGVAVADRPVVSRPGSRRDSRKARALADCGTGGRVGADRVGAERGAGRTAVAEAEGTRAAGYGGYGPSAVRFAPSPGLTDLTGRRRELSALRADIDGAGLDTLAGRGVPRGRVLLIAGRPGSGRTALAEELVRRVRAEYPDGLLRVRLTTSQGEPTFPAPAARDLLYALGASAPPGADEEELSARLREVFAGKRAVLLFDDADSAEQVDLLLPRAPGCLVVAVSRGPLTGIPDVRPCTLGGLDSRAAVEMLVRYAGPTRITCDPVAADSVVELCAGQPAALALVGGWLAARPLASVSDAARRLREIPDRAVDEEGRVERPVARAFRLAYGALPAPAARILRMLVLAPDATVDALSASALAGCSVPTAHTTLEEFVAHGLLRRLPGHPAPDPAAPRRTEIAPGPGAAPRYQLPGCLEPLLEAALREEERPQDRELARARMLERTVRQLQACCWAAAPAGDREARERLEALPRALRFPSRPAAAGWLEERLRELREAARMAVESGRLDTLARRLVAALTHALAAHRGAERAAPELYELHQLVLDVARRQDLVLEEAAALLNLGDLDARAGRTLEALGRYKDALEAARLAEDPYPTGRALESIGATYQELRDWTRAADWYGRALSLHLTRRDLVAQARLYARLGAVHVHAGNWGEALREWRAATAASRRLGDLPAHARALYETARVHQYAGRPQEALRTCLEAVESARRAGDPRLQAAVRLRAADALDRLGQEAEAELHRNAAERLLARANAAQTEQAELVQQAKQPPHTTAKPEQTCETSSGSAKD</sequence>
<dbReference type="InterPro" id="IPR027417">
    <property type="entry name" value="P-loop_NTPase"/>
</dbReference>
<dbReference type="EMBL" id="SRID01000327">
    <property type="protein sequence ID" value="TGA95324.1"/>
    <property type="molecule type" value="Genomic_DNA"/>
</dbReference>
<evidence type="ECO:0000313" key="3">
    <source>
        <dbReference type="EMBL" id="TGA95324.1"/>
    </source>
</evidence>
<protein>
    <submittedName>
        <fullName evidence="3">Tetratricopeptide repeat protein</fullName>
    </submittedName>
</protein>
<dbReference type="Proteomes" id="UP000297948">
    <property type="component" value="Unassembled WGS sequence"/>
</dbReference>
<reference evidence="3 4" key="1">
    <citation type="submission" date="2019-03" db="EMBL/GenBank/DDBJ databases">
        <authorList>
            <person name="Gonzalez-Pimentel J.L."/>
        </authorList>
    </citation>
    <scope>NUCLEOTIDE SEQUENCE [LARGE SCALE GENOMIC DNA]</scope>
    <source>
        <strain evidence="3 4">JCM 31289</strain>
    </source>
</reference>
<feature type="domain" description="NACHT" evidence="2">
    <location>
        <begin position="256"/>
        <end position="347"/>
    </location>
</feature>